<proteinExistence type="predicted"/>
<evidence type="ECO:0000313" key="2">
    <source>
        <dbReference type="EMBL" id="URN41682.1"/>
    </source>
</evidence>
<evidence type="ECO:0000313" key="3">
    <source>
        <dbReference type="Proteomes" id="UP001056218"/>
    </source>
</evidence>
<dbReference type="RefSeq" id="WP_148465633.1">
    <property type="nucleotide sequence ID" value="NZ_CP097885.1"/>
</dbReference>
<accession>A0ABY4TP05</accession>
<keyword evidence="1" id="KW-1133">Transmembrane helix</keyword>
<organism evidence="2 3">
    <name type="scientific">Peptoniphilus genitalis</name>
    <dbReference type="NCBI Taxonomy" id="3036303"/>
    <lineage>
        <taxon>Bacteria</taxon>
        <taxon>Bacillati</taxon>
        <taxon>Bacillota</taxon>
        <taxon>Tissierellia</taxon>
        <taxon>Tissierellales</taxon>
        <taxon>Peptoniphilaceae</taxon>
        <taxon>Peptoniphilus</taxon>
    </lineage>
</organism>
<keyword evidence="3" id="KW-1185">Reference proteome</keyword>
<feature type="transmembrane region" description="Helical" evidence="1">
    <location>
        <begin position="130"/>
        <end position="152"/>
    </location>
</feature>
<name>A0ABY4TP05_9FIRM</name>
<keyword evidence="1" id="KW-0812">Transmembrane</keyword>
<feature type="transmembrane region" description="Helical" evidence="1">
    <location>
        <begin position="168"/>
        <end position="189"/>
    </location>
</feature>
<reference evidence="2 3" key="1">
    <citation type="submission" date="2022-05" db="EMBL/GenBank/DDBJ databases">
        <title>Identification of Peptoniphilus vaginalis-like Bacteria, Peptoniphilus septimus sp. nov. from Blood Cultures in a Cervical Cancer Patient receiving Chemotherapy: Case and Implications.</title>
        <authorList>
            <person name="Zhan X.-Y."/>
        </authorList>
    </citation>
    <scope>NUCLEOTIDE SEQUENCE [LARGE SCALE GENOMIC DNA]</scope>
    <source>
        <strain evidence="2 3">SAHP1</strain>
    </source>
</reference>
<protein>
    <submittedName>
        <fullName evidence="2">Uncharacterized protein</fullName>
    </submittedName>
</protein>
<dbReference type="Proteomes" id="UP001056218">
    <property type="component" value="Chromosome"/>
</dbReference>
<dbReference type="EMBL" id="CP097885">
    <property type="protein sequence ID" value="URN41682.1"/>
    <property type="molecule type" value="Genomic_DNA"/>
</dbReference>
<keyword evidence="1" id="KW-0472">Membrane</keyword>
<feature type="transmembrane region" description="Helical" evidence="1">
    <location>
        <begin position="42"/>
        <end position="60"/>
    </location>
</feature>
<evidence type="ECO:0000256" key="1">
    <source>
        <dbReference type="SAM" id="Phobius"/>
    </source>
</evidence>
<feature type="transmembrane region" description="Helical" evidence="1">
    <location>
        <begin position="6"/>
        <end position="22"/>
    </location>
</feature>
<sequence>MTDKVQVILFGTFLAILFFIIVRKLSKKKVKSKNSSREEKLLDSYLAYTILTSYWLSSIYSRTKLILFYFGVYLVIYILLKILNFDSKIYNNEKYLKLIVIINCLIFTIYQIIFFLTLKDGTVIENFDSSAYVSTMIYLLMGFFVVNIYFLIENRRTIFTKKDNYRKVFTIIDGIFILSQAFFIIYNLINADRFVFYLDKFM</sequence>
<gene>
    <name evidence="2" type="ORF">M9426_01295</name>
</gene>
<feature type="transmembrane region" description="Helical" evidence="1">
    <location>
        <begin position="66"/>
        <end position="83"/>
    </location>
</feature>
<feature type="transmembrane region" description="Helical" evidence="1">
    <location>
        <begin position="95"/>
        <end position="118"/>
    </location>
</feature>